<name>A0A9P8VRG7_9HYPO</name>
<gene>
    <name evidence="1" type="ORF">B0T10DRAFT_417469</name>
</gene>
<dbReference type="Gene3D" id="3.90.70.10">
    <property type="entry name" value="Cysteine proteinases"/>
    <property type="match status" value="1"/>
</dbReference>
<evidence type="ECO:0000313" key="2">
    <source>
        <dbReference type="Proteomes" id="UP000777438"/>
    </source>
</evidence>
<dbReference type="EMBL" id="JAGPYM010000055">
    <property type="protein sequence ID" value="KAH6871429.1"/>
    <property type="molecule type" value="Genomic_DNA"/>
</dbReference>
<feature type="non-terminal residue" evidence="1">
    <location>
        <position position="310"/>
    </location>
</feature>
<evidence type="ECO:0000313" key="1">
    <source>
        <dbReference type="EMBL" id="KAH6871429.1"/>
    </source>
</evidence>
<evidence type="ECO:0008006" key="3">
    <source>
        <dbReference type="Google" id="ProtNLM"/>
    </source>
</evidence>
<dbReference type="OrthoDB" id="640249at2759"/>
<comment type="caution">
    <text evidence="1">The sequence shown here is derived from an EMBL/GenBank/DDBJ whole genome shotgun (WGS) entry which is preliminary data.</text>
</comment>
<organism evidence="1 2">
    <name type="scientific">Thelonectria olida</name>
    <dbReference type="NCBI Taxonomy" id="1576542"/>
    <lineage>
        <taxon>Eukaryota</taxon>
        <taxon>Fungi</taxon>
        <taxon>Dikarya</taxon>
        <taxon>Ascomycota</taxon>
        <taxon>Pezizomycotina</taxon>
        <taxon>Sordariomycetes</taxon>
        <taxon>Hypocreomycetidae</taxon>
        <taxon>Hypocreales</taxon>
        <taxon>Nectriaceae</taxon>
        <taxon>Thelonectria</taxon>
    </lineage>
</organism>
<dbReference type="InterPro" id="IPR038765">
    <property type="entry name" value="Papain-like_cys_pep_sf"/>
</dbReference>
<proteinExistence type="predicted"/>
<accession>A0A9P8VRG7</accession>
<sequence length="310" mass="35402">MSAQNQVRNRGHISDSFDPADKPYYYDGPPIDQARFNGIINLWDKKEDYLRPIYNQSSTNSCVANATAAAVRFLVHALINKQGHDESLHSVEDPSRLFIYYLGRAYGVMEKEQAPWEWPVSLRDTGCRIRNAFKSAHAYGIASEKKWPWYEEAGVVIGLNDRPVDAAFVGNKLVNGIEYCRLDPDHTADAEKLMGPEEKASVGAITLFRLRQCLYEGYPVVFGFKFYWPTFPATHKSLTDEFPSLGPLPTWAWQPAWGSHAVLAVGYDHTKQRVLIQNSWGDGTNGHAHFWMPYDWIKSFEATEDFWMVR</sequence>
<reference evidence="1 2" key="1">
    <citation type="journal article" date="2021" name="Nat. Commun.">
        <title>Genetic determinants of endophytism in the Arabidopsis root mycobiome.</title>
        <authorList>
            <person name="Mesny F."/>
            <person name="Miyauchi S."/>
            <person name="Thiergart T."/>
            <person name="Pickel B."/>
            <person name="Atanasova L."/>
            <person name="Karlsson M."/>
            <person name="Huettel B."/>
            <person name="Barry K.W."/>
            <person name="Haridas S."/>
            <person name="Chen C."/>
            <person name="Bauer D."/>
            <person name="Andreopoulos W."/>
            <person name="Pangilinan J."/>
            <person name="LaButti K."/>
            <person name="Riley R."/>
            <person name="Lipzen A."/>
            <person name="Clum A."/>
            <person name="Drula E."/>
            <person name="Henrissat B."/>
            <person name="Kohler A."/>
            <person name="Grigoriev I.V."/>
            <person name="Martin F.M."/>
            <person name="Hacquard S."/>
        </authorList>
    </citation>
    <scope>NUCLEOTIDE SEQUENCE [LARGE SCALE GENOMIC DNA]</scope>
    <source>
        <strain evidence="1 2">MPI-CAGE-CH-0241</strain>
    </source>
</reference>
<keyword evidence="2" id="KW-1185">Reference proteome</keyword>
<protein>
    <recommendedName>
        <fullName evidence="3">Peptidase C1A papain C-terminal domain-containing protein</fullName>
    </recommendedName>
</protein>
<dbReference type="Proteomes" id="UP000777438">
    <property type="component" value="Unassembled WGS sequence"/>
</dbReference>
<dbReference type="AlphaFoldDB" id="A0A9P8VRG7"/>
<dbReference type="CDD" id="cd02619">
    <property type="entry name" value="Peptidase_C1"/>
    <property type="match status" value="1"/>
</dbReference>
<dbReference type="SUPFAM" id="SSF54001">
    <property type="entry name" value="Cysteine proteinases"/>
    <property type="match status" value="1"/>
</dbReference>